<feature type="domain" description="DNA helicase Pif1-like 2B" evidence="4">
    <location>
        <begin position="838"/>
        <end position="883"/>
    </location>
</feature>
<gene>
    <name evidence="5" type="ORF">MELIAE_LOCUS11922</name>
</gene>
<protein>
    <recommendedName>
        <fullName evidence="1">ATP-dependent DNA helicase</fullName>
        <ecNumber evidence="1">5.6.2.3</ecNumber>
    </recommendedName>
</protein>
<accession>A0A9P0FME0</accession>
<dbReference type="GO" id="GO:0016787">
    <property type="term" value="F:hydrolase activity"/>
    <property type="evidence" value="ECO:0007669"/>
    <property type="project" value="UniProtKB-KW"/>
</dbReference>
<dbReference type="Gene3D" id="3.40.50.300">
    <property type="entry name" value="P-loop containing nucleotide triphosphate hydrolases"/>
    <property type="match status" value="1"/>
</dbReference>
<dbReference type="EMBL" id="OV121139">
    <property type="protein sequence ID" value="CAH0562908.1"/>
    <property type="molecule type" value="Genomic_DNA"/>
</dbReference>
<dbReference type="GO" id="GO:0043139">
    <property type="term" value="F:5'-3' DNA helicase activity"/>
    <property type="evidence" value="ECO:0007669"/>
    <property type="project" value="UniProtKB-EC"/>
</dbReference>
<keyword evidence="1" id="KW-0067">ATP-binding</keyword>
<dbReference type="Pfam" id="PF21530">
    <property type="entry name" value="Pif1_2B_dom"/>
    <property type="match status" value="1"/>
</dbReference>
<dbReference type="GO" id="GO:0006281">
    <property type="term" value="P:DNA repair"/>
    <property type="evidence" value="ECO:0007669"/>
    <property type="project" value="UniProtKB-KW"/>
</dbReference>
<feature type="region of interest" description="Disordered" evidence="2">
    <location>
        <begin position="22"/>
        <end position="42"/>
    </location>
</feature>
<evidence type="ECO:0000256" key="2">
    <source>
        <dbReference type="SAM" id="MobiDB-lite"/>
    </source>
</evidence>
<keyword evidence="1" id="KW-0234">DNA repair</keyword>
<evidence type="ECO:0000256" key="1">
    <source>
        <dbReference type="RuleBase" id="RU363044"/>
    </source>
</evidence>
<comment type="similarity">
    <text evidence="1">Belongs to the helicase family.</text>
</comment>
<feature type="domain" description="DNA helicase Pif1-like DEAD-box helicase" evidence="3">
    <location>
        <begin position="527"/>
        <end position="743"/>
    </location>
</feature>
<keyword evidence="1" id="KW-0233">DNA recombination</keyword>
<name>A0A9P0FME0_BRAAE</name>
<dbReference type="PANTHER" id="PTHR10492">
    <property type="match status" value="1"/>
</dbReference>
<comment type="cofactor">
    <cofactor evidence="1">
        <name>Mg(2+)</name>
        <dbReference type="ChEBI" id="CHEBI:18420"/>
    </cofactor>
</comment>
<evidence type="ECO:0000259" key="4">
    <source>
        <dbReference type="Pfam" id="PF21530"/>
    </source>
</evidence>
<dbReference type="GO" id="GO:0006310">
    <property type="term" value="P:DNA recombination"/>
    <property type="evidence" value="ECO:0007669"/>
    <property type="project" value="UniProtKB-KW"/>
</dbReference>
<feature type="region of interest" description="Disordered" evidence="2">
    <location>
        <begin position="1028"/>
        <end position="1065"/>
    </location>
</feature>
<dbReference type="Proteomes" id="UP001154078">
    <property type="component" value="Chromosome 8"/>
</dbReference>
<keyword evidence="1" id="KW-0347">Helicase</keyword>
<reference evidence="5" key="1">
    <citation type="submission" date="2021-12" db="EMBL/GenBank/DDBJ databases">
        <authorList>
            <person name="King R."/>
        </authorList>
    </citation>
    <scope>NUCLEOTIDE SEQUENCE</scope>
</reference>
<evidence type="ECO:0000259" key="3">
    <source>
        <dbReference type="Pfam" id="PF05970"/>
    </source>
</evidence>
<dbReference type="SUPFAM" id="SSF52540">
    <property type="entry name" value="P-loop containing nucleoside triphosphate hydrolases"/>
    <property type="match status" value="2"/>
</dbReference>
<evidence type="ECO:0000313" key="6">
    <source>
        <dbReference type="Proteomes" id="UP001154078"/>
    </source>
</evidence>
<keyword evidence="1" id="KW-0227">DNA damage</keyword>
<feature type="compositionally biased region" description="Polar residues" evidence="2">
    <location>
        <begin position="1028"/>
        <end position="1042"/>
    </location>
</feature>
<dbReference type="InterPro" id="IPR049163">
    <property type="entry name" value="Pif1-like_2B_dom"/>
</dbReference>
<dbReference type="PANTHER" id="PTHR10492:SF57">
    <property type="entry name" value="ATP-DEPENDENT DNA HELICASE"/>
    <property type="match status" value="1"/>
</dbReference>
<keyword evidence="6" id="KW-1185">Reference proteome</keyword>
<dbReference type="Pfam" id="PF05970">
    <property type="entry name" value="PIF1"/>
    <property type="match status" value="1"/>
</dbReference>
<dbReference type="EC" id="5.6.2.3" evidence="1"/>
<evidence type="ECO:0000313" key="5">
    <source>
        <dbReference type="EMBL" id="CAH0562908.1"/>
    </source>
</evidence>
<dbReference type="OrthoDB" id="272985at2759"/>
<dbReference type="InterPro" id="IPR027417">
    <property type="entry name" value="P-loop_NTPase"/>
</dbReference>
<dbReference type="AlphaFoldDB" id="A0A9P0FME0"/>
<comment type="catalytic activity">
    <reaction evidence="1">
        <text>ATP + H2O = ADP + phosphate + H(+)</text>
        <dbReference type="Rhea" id="RHEA:13065"/>
        <dbReference type="ChEBI" id="CHEBI:15377"/>
        <dbReference type="ChEBI" id="CHEBI:15378"/>
        <dbReference type="ChEBI" id="CHEBI:30616"/>
        <dbReference type="ChEBI" id="CHEBI:43474"/>
        <dbReference type="ChEBI" id="CHEBI:456216"/>
        <dbReference type="EC" id="5.6.2.3"/>
    </reaction>
</comment>
<dbReference type="GO" id="GO:0000723">
    <property type="term" value="P:telomere maintenance"/>
    <property type="evidence" value="ECO:0007669"/>
    <property type="project" value="InterPro"/>
</dbReference>
<keyword evidence="1" id="KW-0547">Nucleotide-binding</keyword>
<organism evidence="5 6">
    <name type="scientific">Brassicogethes aeneus</name>
    <name type="common">Rape pollen beetle</name>
    <name type="synonym">Meligethes aeneus</name>
    <dbReference type="NCBI Taxonomy" id="1431903"/>
    <lineage>
        <taxon>Eukaryota</taxon>
        <taxon>Metazoa</taxon>
        <taxon>Ecdysozoa</taxon>
        <taxon>Arthropoda</taxon>
        <taxon>Hexapoda</taxon>
        <taxon>Insecta</taxon>
        <taxon>Pterygota</taxon>
        <taxon>Neoptera</taxon>
        <taxon>Endopterygota</taxon>
        <taxon>Coleoptera</taxon>
        <taxon>Polyphaga</taxon>
        <taxon>Cucujiformia</taxon>
        <taxon>Nitidulidae</taxon>
        <taxon>Meligethinae</taxon>
        <taxon>Brassicogethes</taxon>
    </lineage>
</organism>
<proteinExistence type="inferred from homology"/>
<dbReference type="GO" id="GO:0005524">
    <property type="term" value="F:ATP binding"/>
    <property type="evidence" value="ECO:0007669"/>
    <property type="project" value="UniProtKB-KW"/>
</dbReference>
<sequence>MSETSPVDLMFVDENPFKTVARNKRRRGSGGEAMAGDDDNLGPLDSESFERLLRAFSAHKSNINKTILSLKDSNNKKTLLLLLTSVEGLERIFSTMATEYTKLSTEHKVMEIIDDKLSKLSLASKPSYAEATGLHSASAKIKTPAGKRITPVKSTAVTIMPKQGNVQIKSADETKVALAKILSPQALGLKFDGVVRTGKLGVRIESNTSDLSKIPAAVLEEAGPDCITVQMQNNDGIVNWDEIRQFLDCRYISAMEACWRLFEFKLGIHAVMALPVHIPDDHPINFDEFDNVDDIREALDKPTKLTAYFILNSNYVEARQYRYHEIPEHFTWETRTHIWRPRVQVAKMFGCMVEVSPLDLEKWCLRLLLSHVSGATSFESLRTVDNIVYENFEAACRARNFLHNIDEYDRCLQQALWFRTPKGFRKLFALICCVAAAYVVGQIPQLWERHRADLIEDFVEQYQGNDMFAETRALMEIADVLKRNGNFTLAQFGLPDVNQDLVDFYELPLVNHKEDLFADFAGDEQSLNEEQRDIFHLVMSAIEDNNNVDVPDDFVNIFYVDAPGGTGKTFLFNTLLKTLRMRRFDTVAVAWTVIAAFFLLAGKTAHKAFRLPLNITENAGRCGYPMESERSNYIKNAKLIVWDEAPMSSKYAITLVNNYLRDLMQKPRRPMGGKIVIFGGDFRQILPVVPHGHRTQIIATSLKASPLWPLMRKCQLHENIRAGPDQREFSEWLLRLGDGKLPHVKINNANDETIPKDLIEIPKQCLINTFEQLCKTVFGERFQHASTTGDRTILCPTNLSVNEINNYVLNNLPGEEKVYVSIEKYDNVEGDELYVNQDYLQSISIASLPPHELKLKVGAVCMLLRNLDVDMGQCNGARCKIIEMKDHVLTGSFKNVSICVENTTKQGNFKFRTGRCFTRNIGYETIVENLEPVTIEQFVEDDLNNRAQEGEPETVLDFDDIDFDDDFFNQLVISEEEDDDDNGAAAAAATTAAAAAATTAAGKATDATAYVDEDEQLRRILMPTFTSQQLRQRVSTGDQAGTTGLRMPKPTKRPRVTYSESDDSD</sequence>
<dbReference type="InterPro" id="IPR010285">
    <property type="entry name" value="DNA_helicase_pif1-like_DEAD"/>
</dbReference>
<keyword evidence="1" id="KW-0378">Hydrolase</keyword>